<dbReference type="SUPFAM" id="SSF56672">
    <property type="entry name" value="DNA/RNA polymerases"/>
    <property type="match status" value="1"/>
</dbReference>
<evidence type="ECO:0000313" key="8">
    <source>
        <dbReference type="Proteomes" id="UP001186944"/>
    </source>
</evidence>
<keyword evidence="4" id="KW-0255">Endonuclease</keyword>
<dbReference type="InterPro" id="IPR050951">
    <property type="entry name" value="Retrovirus_Pol_polyprotein"/>
</dbReference>
<keyword evidence="1" id="KW-0808">Transferase</keyword>
<dbReference type="Gene3D" id="2.40.70.10">
    <property type="entry name" value="Acid Proteases"/>
    <property type="match status" value="1"/>
</dbReference>
<dbReference type="InterPro" id="IPR021109">
    <property type="entry name" value="Peptidase_aspartic_dom_sf"/>
</dbReference>
<dbReference type="GO" id="GO:0004519">
    <property type="term" value="F:endonuclease activity"/>
    <property type="evidence" value="ECO:0007669"/>
    <property type="project" value="UniProtKB-KW"/>
</dbReference>
<evidence type="ECO:0000313" key="7">
    <source>
        <dbReference type="EMBL" id="KAK3101467.1"/>
    </source>
</evidence>
<proteinExistence type="predicted"/>
<feature type="region of interest" description="Disordered" evidence="5">
    <location>
        <begin position="603"/>
        <end position="623"/>
    </location>
</feature>
<evidence type="ECO:0000256" key="5">
    <source>
        <dbReference type="SAM" id="MobiDB-lite"/>
    </source>
</evidence>
<organism evidence="7 8">
    <name type="scientific">Pinctada imbricata</name>
    <name type="common">Atlantic pearl-oyster</name>
    <name type="synonym">Pinctada martensii</name>
    <dbReference type="NCBI Taxonomy" id="66713"/>
    <lineage>
        <taxon>Eukaryota</taxon>
        <taxon>Metazoa</taxon>
        <taxon>Spiralia</taxon>
        <taxon>Lophotrochozoa</taxon>
        <taxon>Mollusca</taxon>
        <taxon>Bivalvia</taxon>
        <taxon>Autobranchia</taxon>
        <taxon>Pteriomorphia</taxon>
        <taxon>Pterioida</taxon>
        <taxon>Pterioidea</taxon>
        <taxon>Pteriidae</taxon>
        <taxon>Pinctada</taxon>
    </lineage>
</organism>
<evidence type="ECO:0000256" key="4">
    <source>
        <dbReference type="ARBA" id="ARBA00022759"/>
    </source>
</evidence>
<evidence type="ECO:0000256" key="2">
    <source>
        <dbReference type="ARBA" id="ARBA00022695"/>
    </source>
</evidence>
<dbReference type="SUPFAM" id="SSF50630">
    <property type="entry name" value="Acid proteases"/>
    <property type="match status" value="1"/>
</dbReference>
<protein>
    <recommendedName>
        <fullName evidence="6">Integrase zinc-binding domain-containing protein</fullName>
    </recommendedName>
</protein>
<name>A0AA88YA04_PINIB</name>
<evidence type="ECO:0000256" key="1">
    <source>
        <dbReference type="ARBA" id="ARBA00022679"/>
    </source>
</evidence>
<keyword evidence="3" id="KW-0540">Nuclease</keyword>
<dbReference type="Gene3D" id="3.10.10.10">
    <property type="entry name" value="HIV Type 1 Reverse Transcriptase, subunit A, domain 1"/>
    <property type="match status" value="1"/>
</dbReference>
<dbReference type="EMBL" id="VSWD01000005">
    <property type="protein sequence ID" value="KAK3101467.1"/>
    <property type="molecule type" value="Genomic_DNA"/>
</dbReference>
<dbReference type="PANTHER" id="PTHR37984:SF5">
    <property type="entry name" value="PROTEIN NYNRIN-LIKE"/>
    <property type="match status" value="1"/>
</dbReference>
<dbReference type="GO" id="GO:0016779">
    <property type="term" value="F:nucleotidyltransferase activity"/>
    <property type="evidence" value="ECO:0007669"/>
    <property type="project" value="UniProtKB-KW"/>
</dbReference>
<dbReference type="Gene3D" id="1.10.340.70">
    <property type="match status" value="1"/>
</dbReference>
<evidence type="ECO:0000259" key="6">
    <source>
        <dbReference type="Pfam" id="PF17921"/>
    </source>
</evidence>
<accession>A0AA88YA04</accession>
<dbReference type="FunFam" id="1.10.340.70:FF:000001">
    <property type="entry name" value="Retrovirus-related Pol polyprotein from transposon gypsy-like Protein"/>
    <property type="match status" value="1"/>
</dbReference>
<dbReference type="InterPro" id="IPR043502">
    <property type="entry name" value="DNA/RNA_pol_sf"/>
</dbReference>
<dbReference type="AlphaFoldDB" id="A0AA88YA04"/>
<dbReference type="Proteomes" id="UP001186944">
    <property type="component" value="Unassembled WGS sequence"/>
</dbReference>
<dbReference type="PANTHER" id="PTHR37984">
    <property type="entry name" value="PROTEIN CBG26694"/>
    <property type="match status" value="1"/>
</dbReference>
<evidence type="ECO:0000256" key="3">
    <source>
        <dbReference type="ARBA" id="ARBA00022722"/>
    </source>
</evidence>
<dbReference type="Pfam" id="PF17921">
    <property type="entry name" value="Integrase_H2C2"/>
    <property type="match status" value="1"/>
</dbReference>
<reference evidence="7" key="1">
    <citation type="submission" date="2019-08" db="EMBL/GenBank/DDBJ databases">
        <title>The improved chromosome-level genome for the pearl oyster Pinctada fucata martensii using PacBio sequencing and Hi-C.</title>
        <authorList>
            <person name="Zheng Z."/>
        </authorList>
    </citation>
    <scope>NUCLEOTIDE SEQUENCE</scope>
    <source>
        <strain evidence="7">ZZ-2019</strain>
        <tissue evidence="7">Adductor muscle</tissue>
    </source>
</reference>
<keyword evidence="4" id="KW-0378">Hydrolase</keyword>
<comment type="caution">
    <text evidence="7">The sequence shown here is derived from an EMBL/GenBank/DDBJ whole genome shotgun (WGS) entry which is preliminary data.</text>
</comment>
<feature type="domain" description="Integrase zinc-binding" evidence="6">
    <location>
        <begin position="469"/>
        <end position="527"/>
    </location>
</feature>
<gene>
    <name evidence="7" type="ORF">FSP39_003808</name>
</gene>
<keyword evidence="8" id="KW-1185">Reference proteome</keyword>
<keyword evidence="2" id="KW-0548">Nucleotidyltransferase</keyword>
<dbReference type="InterPro" id="IPR041588">
    <property type="entry name" value="Integrase_H2C2"/>
</dbReference>
<sequence length="659" mass="76593">MRVNGLVEGTPLEWKIDTGAMNTFVTEDVYNSIIPEHRPVLERAIRKFETADGSELKLLGTARMLLTFGDVNIYFRVYVGGVKSNLLGQDFMTKYKCQWEYRSDSLVFCEMPFAEEGRGCNVVTIEDSVVPPKHECVLSSKLNCESDISEGILLPLKRFIHTYGLVLAHVLVNAKNNVLYVRVFNPGDREICIKGNTKIAILAPVNFISDPLEQESVCRIQRSVNSEELPEYLCGVYYGCRNLSTDEAEKFRKCKILRKRKRMFAYPDQPPERANLKEQVRRVPIFKKDGLDTEMKQRVIVESLSPWLAPLVLVQMKDKRWKLCVDYRRFDSKTYQDIYPRPKVAEDSREDSNESKLCSSKVTYQIDSNLLSNKNAKRRRRPAKAERIKQLSEVLSFENIRKHQKSDKYLCDFLRIIENGSDRQPCESLYANGFEYKFYYSRWNALCVLNGVLCIKWMDGNGERLRICVPQTLRDVVLWHMHNSSMTDHVGVRRTYAKVNASQNYWPHLRRHVHKYVCACEKCEERRNIPREKRSCVNPTFGINKREEIKPSSRVRKRDTLSRKLCDSVRFETEFICERKSKNSDRSDRVLPIQPTTKLAGTLDDNMTYKTEPPDLHTKTNNGCRMLSRTYPGIPVIKKISMSGWRIVSRTYPAFQESP</sequence>